<dbReference type="Pfam" id="PF01266">
    <property type="entry name" value="DAO"/>
    <property type="match status" value="1"/>
</dbReference>
<organism evidence="3">
    <name type="scientific">uncultured Gemmatimonadota bacterium</name>
    <dbReference type="NCBI Taxonomy" id="203437"/>
    <lineage>
        <taxon>Bacteria</taxon>
        <taxon>Pseudomonadati</taxon>
        <taxon>Gemmatimonadota</taxon>
        <taxon>environmental samples</taxon>
    </lineage>
</organism>
<dbReference type="InterPro" id="IPR036188">
    <property type="entry name" value="FAD/NAD-bd_sf"/>
</dbReference>
<evidence type="ECO:0000259" key="2">
    <source>
        <dbReference type="Pfam" id="PF01266"/>
    </source>
</evidence>
<dbReference type="PANTHER" id="PTHR13847:SF281">
    <property type="entry name" value="FAD DEPENDENT OXIDOREDUCTASE DOMAIN-CONTAINING PROTEIN"/>
    <property type="match status" value="1"/>
</dbReference>
<evidence type="ECO:0000313" key="3">
    <source>
        <dbReference type="EMBL" id="CAA9307881.1"/>
    </source>
</evidence>
<protein>
    <submittedName>
        <fullName evidence="3">FAD dependent oxidoreductase</fullName>
    </submittedName>
</protein>
<accession>A0A6J4KK41</accession>
<reference evidence="3" key="1">
    <citation type="submission" date="2020-02" db="EMBL/GenBank/DDBJ databases">
        <authorList>
            <person name="Meier V. D."/>
        </authorList>
    </citation>
    <scope>NUCLEOTIDE SEQUENCE</scope>
    <source>
        <strain evidence="3">AVDCRST_MAG89</strain>
    </source>
</reference>
<evidence type="ECO:0000256" key="1">
    <source>
        <dbReference type="SAM" id="MobiDB-lite"/>
    </source>
</evidence>
<dbReference type="Gene3D" id="3.30.9.10">
    <property type="entry name" value="D-Amino Acid Oxidase, subunit A, domain 2"/>
    <property type="match status" value="1"/>
</dbReference>
<dbReference type="GO" id="GO:0005737">
    <property type="term" value="C:cytoplasm"/>
    <property type="evidence" value="ECO:0007669"/>
    <property type="project" value="TreeGrafter"/>
</dbReference>
<feature type="domain" description="FAD dependent oxidoreductase" evidence="2">
    <location>
        <begin position="36"/>
        <end position="368"/>
    </location>
</feature>
<dbReference type="Gene3D" id="3.50.50.60">
    <property type="entry name" value="FAD/NAD(P)-binding domain"/>
    <property type="match status" value="1"/>
</dbReference>
<name>A0A6J4KK41_9BACT</name>
<dbReference type="InterPro" id="IPR006076">
    <property type="entry name" value="FAD-dep_OxRdtase"/>
</dbReference>
<dbReference type="PANTHER" id="PTHR13847">
    <property type="entry name" value="SARCOSINE DEHYDROGENASE-RELATED"/>
    <property type="match status" value="1"/>
</dbReference>
<dbReference type="EMBL" id="CADCTV010000202">
    <property type="protein sequence ID" value="CAA9307881.1"/>
    <property type="molecule type" value="Genomic_DNA"/>
</dbReference>
<proteinExistence type="predicted"/>
<dbReference type="AlphaFoldDB" id="A0A6J4KK41"/>
<dbReference type="SUPFAM" id="SSF51971">
    <property type="entry name" value="Nucleotide-binding domain"/>
    <property type="match status" value="1"/>
</dbReference>
<gene>
    <name evidence="3" type="ORF">AVDCRST_MAG89-924</name>
</gene>
<feature type="region of interest" description="Disordered" evidence="1">
    <location>
        <begin position="1"/>
        <end position="21"/>
    </location>
</feature>
<sequence>MTPHSASPDQPRPNTPVWDDEPWAALPPLRGDVRADVCVVGLGGSGLAGVTELLDQGLSVVGLDAGMVAGGAAGRNGGFLLAGTYDFYHDAVRKLGREWARSVYRLTLEQVARMAAETPEAVRVTGSLRIADTPEEDEDCRVQMQALQADGFPVEAYDGPEGRGLLFPADAAFQPLRRCRTLARRAAERGARLYEHSPAIEIGRGEVATPAGRVRCGAVVVAADGRLEGLFPELRGRVRTARLQMLATAPTDEVRLPRPVYARWGYEYWQQLADGRIALGGFRDFGGEGEWTEEWEPSETVQARLEGFLRERIGVRAPVTHRWAASVGYTPSGLPVLEEVRPGVWAAGGYSGTGNVIGALCGRAMAQMVVTGSSALAGVLRAPAAVQGRPVAVSG</sequence>